<protein>
    <submittedName>
        <fullName evidence="1">DUF932 domain-containing protein</fullName>
    </submittedName>
</protein>
<reference evidence="1 2" key="1">
    <citation type="submission" date="2024-10" db="EMBL/GenBank/DDBJ databases">
        <title>The Natural Products Discovery Center: Release of the First 8490 Sequenced Strains for Exploring Actinobacteria Biosynthetic Diversity.</title>
        <authorList>
            <person name="Kalkreuter E."/>
            <person name="Kautsar S.A."/>
            <person name="Yang D."/>
            <person name="Bader C.D."/>
            <person name="Teijaro C.N."/>
            <person name="Fluegel L."/>
            <person name="Davis C.M."/>
            <person name="Simpson J.R."/>
            <person name="Lauterbach L."/>
            <person name="Steele A.D."/>
            <person name="Gui C."/>
            <person name="Meng S."/>
            <person name="Li G."/>
            <person name="Viehrig K."/>
            <person name="Ye F."/>
            <person name="Su P."/>
            <person name="Kiefer A.F."/>
            <person name="Nichols A."/>
            <person name="Cepeda A.J."/>
            <person name="Yan W."/>
            <person name="Fan B."/>
            <person name="Jiang Y."/>
            <person name="Adhikari A."/>
            <person name="Zheng C.-J."/>
            <person name="Schuster L."/>
            <person name="Cowan T.M."/>
            <person name="Smanski M.J."/>
            <person name="Chevrette M.G."/>
            <person name="De Carvalho L.P.S."/>
            <person name="Shen B."/>
        </authorList>
    </citation>
    <scope>NUCLEOTIDE SEQUENCE [LARGE SCALE GENOMIC DNA]</scope>
    <source>
        <strain evidence="1 2">NPDC000087</strain>
    </source>
</reference>
<sequence length="389" mass="42676">MTSSVLTVAPNRHLSLSTLTDQLRRQKEQSFDVIASADTLRCVDGGLVIPRTVPTPTPDGVDMGTGFYGLNDIALAGISAKLDIPLPYLRRMAGLREPADANLRLLDANVNGWLERDDRRFLVRLLRNQPSSDHGTVRALLSDRYLRLNHLDVLIAALDGIRQAGVGVQVASCDLTDRRMYVRFVSPEIHVMAPQLLRNYRSPFDGRRGSDLPIISAGFLLTNSETGYGRYTLAPYLRVEVCQNGQTIDHAKIGRTHVGARITDTDGIITASERTIARWLDLIREQTTDAVRAYLDVNFLTRAVHDLERAAGIAVPKPQDTIKIVAQQLRYTQQQQDDILAHFIQGADPTAGGVMQAVTSLARSTSDADTAFQLESSATRALRVAAAAA</sequence>
<evidence type="ECO:0000313" key="2">
    <source>
        <dbReference type="Proteomes" id="UP001602245"/>
    </source>
</evidence>
<accession>A0ABW6WGS1</accession>
<dbReference type="RefSeq" id="WP_020511735.1">
    <property type="nucleotide sequence ID" value="NZ_JBIAZU010000003.1"/>
</dbReference>
<gene>
    <name evidence="1" type="ORF">ACFY35_20705</name>
</gene>
<name>A0ABW6WGS1_9ACTN</name>
<evidence type="ECO:0000313" key="1">
    <source>
        <dbReference type="EMBL" id="MFF5291869.1"/>
    </source>
</evidence>
<proteinExistence type="predicted"/>
<comment type="caution">
    <text evidence="1">The sequence shown here is derived from an EMBL/GenBank/DDBJ whole genome shotgun (WGS) entry which is preliminary data.</text>
</comment>
<organism evidence="1 2">
    <name type="scientific">Paractinoplanes globisporus</name>
    <dbReference type="NCBI Taxonomy" id="113565"/>
    <lineage>
        <taxon>Bacteria</taxon>
        <taxon>Bacillati</taxon>
        <taxon>Actinomycetota</taxon>
        <taxon>Actinomycetes</taxon>
        <taxon>Micromonosporales</taxon>
        <taxon>Micromonosporaceae</taxon>
        <taxon>Paractinoplanes</taxon>
    </lineage>
</organism>
<keyword evidence="2" id="KW-1185">Reference proteome</keyword>
<dbReference type="Proteomes" id="UP001602245">
    <property type="component" value="Unassembled WGS sequence"/>
</dbReference>
<dbReference type="EMBL" id="JBIAZU010000003">
    <property type="protein sequence ID" value="MFF5291869.1"/>
    <property type="molecule type" value="Genomic_DNA"/>
</dbReference>